<dbReference type="PROSITE" id="PS00846">
    <property type="entry name" value="HTH_ARSR_1"/>
    <property type="match status" value="1"/>
</dbReference>
<dbReference type="STRING" id="1278298.GCA_000428685_01017"/>
<dbReference type="GO" id="GO:0003700">
    <property type="term" value="F:DNA-binding transcription factor activity"/>
    <property type="evidence" value="ECO:0007669"/>
    <property type="project" value="InterPro"/>
</dbReference>
<dbReference type="PANTHER" id="PTHR33154:SF18">
    <property type="entry name" value="ARSENICAL RESISTANCE OPERON REPRESSOR"/>
    <property type="match status" value="1"/>
</dbReference>
<name>A0A448K9M6_9ACTO</name>
<reference evidence="5 6" key="1">
    <citation type="submission" date="2018-12" db="EMBL/GenBank/DDBJ databases">
        <authorList>
            <consortium name="Pathogen Informatics"/>
        </authorList>
    </citation>
    <scope>NUCLEOTIDE SEQUENCE [LARGE SCALE GENOMIC DNA]</scope>
    <source>
        <strain evidence="5 6">NCTC11923</strain>
    </source>
</reference>
<dbReference type="AlphaFoldDB" id="A0A448K9M6"/>
<dbReference type="NCBIfam" id="NF033788">
    <property type="entry name" value="HTH_metalloreg"/>
    <property type="match status" value="1"/>
</dbReference>
<dbReference type="EMBL" id="LR134363">
    <property type="protein sequence ID" value="VEG73612.1"/>
    <property type="molecule type" value="Genomic_DNA"/>
</dbReference>
<sequence length="142" mass="15569">MSSEESSRHDQSDPCILDCMTLSPPTELETDSAEASEDRFATLATTARALGDPVRLAVFTCIASASTEICVCDIINSCGRSQATISYHLKKLREAGLVVPRREGTWIWYRLNEPVFKQFRDAVASLTSRSATTTQDPTCCTS</sequence>
<dbReference type="GO" id="GO:0003677">
    <property type="term" value="F:DNA binding"/>
    <property type="evidence" value="ECO:0007669"/>
    <property type="project" value="UniProtKB-KW"/>
</dbReference>
<dbReference type="InterPro" id="IPR001845">
    <property type="entry name" value="HTH_ArsR_DNA-bd_dom"/>
</dbReference>
<dbReference type="InterPro" id="IPR011991">
    <property type="entry name" value="ArsR-like_HTH"/>
</dbReference>
<keyword evidence="3" id="KW-0804">Transcription</keyword>
<dbReference type="SMART" id="SM00418">
    <property type="entry name" value="HTH_ARSR"/>
    <property type="match status" value="1"/>
</dbReference>
<dbReference type="PROSITE" id="PS50987">
    <property type="entry name" value="HTH_ARSR_2"/>
    <property type="match status" value="1"/>
</dbReference>
<accession>A0A448K9M6</accession>
<keyword evidence="2" id="KW-0238">DNA-binding</keyword>
<dbReference type="InterPro" id="IPR051081">
    <property type="entry name" value="HTH_MetalResp_TranReg"/>
</dbReference>
<dbReference type="InterPro" id="IPR018334">
    <property type="entry name" value="ArsR_HTH"/>
</dbReference>
<gene>
    <name evidence="5" type="primary">czrA</name>
    <name evidence="5" type="ORF">NCTC11923_00221</name>
</gene>
<protein>
    <submittedName>
        <fullName evidence="5">HTH-type transcriptional repressor CzrA</fullName>
    </submittedName>
</protein>
<dbReference type="PRINTS" id="PR00778">
    <property type="entry name" value="HTHARSR"/>
</dbReference>
<dbReference type="SUPFAM" id="SSF46785">
    <property type="entry name" value="Winged helix' DNA-binding domain"/>
    <property type="match status" value="1"/>
</dbReference>
<evidence type="ECO:0000256" key="2">
    <source>
        <dbReference type="ARBA" id="ARBA00023125"/>
    </source>
</evidence>
<keyword evidence="1" id="KW-0805">Transcription regulation</keyword>
<evidence type="ECO:0000313" key="6">
    <source>
        <dbReference type="Proteomes" id="UP000276899"/>
    </source>
</evidence>
<dbReference type="Proteomes" id="UP000276899">
    <property type="component" value="Chromosome"/>
</dbReference>
<dbReference type="Pfam" id="PF01022">
    <property type="entry name" value="HTH_5"/>
    <property type="match status" value="1"/>
</dbReference>
<feature type="domain" description="HTH arsR-type" evidence="4">
    <location>
        <begin position="35"/>
        <end position="131"/>
    </location>
</feature>
<evidence type="ECO:0000256" key="3">
    <source>
        <dbReference type="ARBA" id="ARBA00023163"/>
    </source>
</evidence>
<dbReference type="Gene3D" id="1.10.10.10">
    <property type="entry name" value="Winged helix-like DNA-binding domain superfamily/Winged helix DNA-binding domain"/>
    <property type="match status" value="1"/>
</dbReference>
<evidence type="ECO:0000313" key="5">
    <source>
        <dbReference type="EMBL" id="VEG73612.1"/>
    </source>
</evidence>
<proteinExistence type="predicted"/>
<dbReference type="InterPro" id="IPR036388">
    <property type="entry name" value="WH-like_DNA-bd_sf"/>
</dbReference>
<organism evidence="5 6">
    <name type="scientific">Actinomyces slackii</name>
    <dbReference type="NCBI Taxonomy" id="52774"/>
    <lineage>
        <taxon>Bacteria</taxon>
        <taxon>Bacillati</taxon>
        <taxon>Actinomycetota</taxon>
        <taxon>Actinomycetes</taxon>
        <taxon>Actinomycetales</taxon>
        <taxon>Actinomycetaceae</taxon>
        <taxon>Actinomyces</taxon>
    </lineage>
</organism>
<dbReference type="CDD" id="cd00090">
    <property type="entry name" value="HTH_ARSR"/>
    <property type="match status" value="1"/>
</dbReference>
<keyword evidence="6" id="KW-1185">Reference proteome</keyword>
<evidence type="ECO:0000259" key="4">
    <source>
        <dbReference type="PROSITE" id="PS50987"/>
    </source>
</evidence>
<dbReference type="PANTHER" id="PTHR33154">
    <property type="entry name" value="TRANSCRIPTIONAL REGULATOR, ARSR FAMILY"/>
    <property type="match status" value="1"/>
</dbReference>
<dbReference type="InterPro" id="IPR036390">
    <property type="entry name" value="WH_DNA-bd_sf"/>
</dbReference>
<dbReference type="KEGG" id="asla:NCTC11923_00221"/>
<evidence type="ECO:0000256" key="1">
    <source>
        <dbReference type="ARBA" id="ARBA00023015"/>
    </source>
</evidence>